<dbReference type="OrthoDB" id="3357408at2759"/>
<evidence type="ECO:0000256" key="1">
    <source>
        <dbReference type="SAM" id="Phobius"/>
    </source>
</evidence>
<feature type="transmembrane region" description="Helical" evidence="1">
    <location>
        <begin position="136"/>
        <end position="161"/>
    </location>
</feature>
<feature type="transmembrane region" description="Helical" evidence="1">
    <location>
        <begin position="181"/>
        <end position="197"/>
    </location>
</feature>
<dbReference type="AlphaFoldDB" id="A0A2G8RLP4"/>
<feature type="transmembrane region" description="Helical" evidence="1">
    <location>
        <begin position="15"/>
        <end position="40"/>
    </location>
</feature>
<name>A0A2G8RLP4_9APHY</name>
<accession>A0A2G8RLP4</accession>
<evidence type="ECO:0000313" key="3">
    <source>
        <dbReference type="Proteomes" id="UP000230002"/>
    </source>
</evidence>
<protein>
    <submittedName>
        <fullName evidence="2">Uncharacterized protein</fullName>
    </submittedName>
</protein>
<comment type="caution">
    <text evidence="2">The sequence shown here is derived from an EMBL/GenBank/DDBJ whole genome shotgun (WGS) entry which is preliminary data.</text>
</comment>
<sequence>MASSSTQSIPSLNRIYIISTWVETALWGFNTVVFAVVCHLLFGQLRGQRNKWILFGTSALLYLCATIHVAASLRQELEAFIFIPSDAPSYYASLYYADQSHGIALLKNSTYAIAMFIQDLVLTWRMHVVWAYNWSVIVLPISLVLVRLGVSVAGIVCFAQGLDATAPIVRILSDVGWPVELVINISVTAAIASRLWSTGSRLSQAMSQPSRTNKYIRHIFLLVESGALLIGITIVVFILYNLNDPAALAVLDVATQVAALVVYLVIVRSRFGLTHGLPGSTPDKSVTTSSLGNMVFRMDNLDRVRGDTACIQVTREVVTDAGKNSEPSVDVDYKMDRGLSYAV</sequence>
<dbReference type="Proteomes" id="UP000230002">
    <property type="component" value="Unassembled WGS sequence"/>
</dbReference>
<dbReference type="EMBL" id="AYKW01000069">
    <property type="protein sequence ID" value="PIL22439.1"/>
    <property type="molecule type" value="Genomic_DNA"/>
</dbReference>
<gene>
    <name evidence="2" type="ORF">GSI_15127</name>
</gene>
<organism evidence="2 3">
    <name type="scientific">Ganoderma sinense ZZ0214-1</name>
    <dbReference type="NCBI Taxonomy" id="1077348"/>
    <lineage>
        <taxon>Eukaryota</taxon>
        <taxon>Fungi</taxon>
        <taxon>Dikarya</taxon>
        <taxon>Basidiomycota</taxon>
        <taxon>Agaricomycotina</taxon>
        <taxon>Agaricomycetes</taxon>
        <taxon>Polyporales</taxon>
        <taxon>Polyporaceae</taxon>
        <taxon>Ganoderma</taxon>
    </lineage>
</organism>
<feature type="transmembrane region" description="Helical" evidence="1">
    <location>
        <begin position="246"/>
        <end position="266"/>
    </location>
</feature>
<proteinExistence type="predicted"/>
<keyword evidence="1" id="KW-0812">Transmembrane</keyword>
<evidence type="ECO:0000313" key="2">
    <source>
        <dbReference type="EMBL" id="PIL22439.1"/>
    </source>
</evidence>
<keyword evidence="1" id="KW-0472">Membrane</keyword>
<keyword evidence="1" id="KW-1133">Transmembrane helix</keyword>
<keyword evidence="3" id="KW-1185">Reference proteome</keyword>
<feature type="transmembrane region" description="Helical" evidence="1">
    <location>
        <begin position="218"/>
        <end position="240"/>
    </location>
</feature>
<reference evidence="2 3" key="1">
    <citation type="journal article" date="2015" name="Sci. Rep.">
        <title>Chromosome-level genome map provides insights into diverse defense mechanisms in the medicinal fungus Ganoderma sinense.</title>
        <authorList>
            <person name="Zhu Y."/>
            <person name="Xu J."/>
            <person name="Sun C."/>
            <person name="Zhou S."/>
            <person name="Xu H."/>
            <person name="Nelson D.R."/>
            <person name="Qian J."/>
            <person name="Song J."/>
            <person name="Luo H."/>
            <person name="Xiang L."/>
            <person name="Li Y."/>
            <person name="Xu Z."/>
            <person name="Ji A."/>
            <person name="Wang L."/>
            <person name="Lu S."/>
            <person name="Hayward A."/>
            <person name="Sun W."/>
            <person name="Li X."/>
            <person name="Schwartz D.C."/>
            <person name="Wang Y."/>
            <person name="Chen S."/>
        </authorList>
    </citation>
    <scope>NUCLEOTIDE SEQUENCE [LARGE SCALE GENOMIC DNA]</scope>
    <source>
        <strain evidence="2 3">ZZ0214-1</strain>
    </source>
</reference>
<feature type="transmembrane region" description="Helical" evidence="1">
    <location>
        <begin position="52"/>
        <end position="71"/>
    </location>
</feature>